<dbReference type="Proteomes" id="UP000219252">
    <property type="component" value="Unassembled WGS sequence"/>
</dbReference>
<sequence>MTLKLELKNLDKTLHQGNLDKLIDSMVDHIGSVDPELRDTLIYNSFGKLILEDYLTKDQLTHIFEVCLEKLFMGIGQKEDDSVFTRTFSALVLVLILQKDRETRFLSQNQLTQGFEGSINYLKQEVDIRGHVDGKGWAHSIAHGADLLTAAISHPDFDLTLFHECLHTIKLCLFKESTRDIPYVDEEEERLIFAVEALQEKGITDQEIESLLLTISNQLIELLEKEDYSLNFFWKKSNVINFLRGYYFRLLFKNEGVKLRETIAMILEQWHKRMYR</sequence>
<dbReference type="AlphaFoldDB" id="A0A285UPE8"/>
<accession>A0A285UPE8</accession>
<proteinExistence type="predicted"/>
<dbReference type="Pfam" id="PF10978">
    <property type="entry name" value="DUF2785"/>
    <property type="match status" value="1"/>
</dbReference>
<evidence type="ECO:0000313" key="2">
    <source>
        <dbReference type="Proteomes" id="UP000219252"/>
    </source>
</evidence>
<gene>
    <name evidence="1" type="ORF">SAMN05877842_11731</name>
</gene>
<protein>
    <submittedName>
        <fullName evidence="1">Uncharacterized protein DUF2785</fullName>
    </submittedName>
</protein>
<evidence type="ECO:0000313" key="1">
    <source>
        <dbReference type="EMBL" id="SOC43740.1"/>
    </source>
</evidence>
<name>A0A285UPE8_9BACL</name>
<keyword evidence="2" id="KW-1185">Reference proteome</keyword>
<dbReference type="EMBL" id="OBQC01000017">
    <property type="protein sequence ID" value="SOC43740.1"/>
    <property type="molecule type" value="Genomic_DNA"/>
</dbReference>
<reference evidence="2" key="1">
    <citation type="submission" date="2017-08" db="EMBL/GenBank/DDBJ databases">
        <authorList>
            <person name="Varghese N."/>
            <person name="Submissions S."/>
        </authorList>
    </citation>
    <scope>NUCLEOTIDE SEQUENCE [LARGE SCALE GENOMIC DNA]</scope>
    <source>
        <strain evidence="2">JC23</strain>
    </source>
</reference>
<dbReference type="InterPro" id="IPR021247">
    <property type="entry name" value="DUF2785"/>
</dbReference>
<dbReference type="OrthoDB" id="7619731at2"/>
<dbReference type="RefSeq" id="WP_097150873.1">
    <property type="nucleotide sequence ID" value="NZ_OBQC01000017.1"/>
</dbReference>
<organism evidence="1 2">
    <name type="scientific">Ureibacillus acetophenoni</name>
    <dbReference type="NCBI Taxonomy" id="614649"/>
    <lineage>
        <taxon>Bacteria</taxon>
        <taxon>Bacillati</taxon>
        <taxon>Bacillota</taxon>
        <taxon>Bacilli</taxon>
        <taxon>Bacillales</taxon>
        <taxon>Caryophanaceae</taxon>
        <taxon>Ureibacillus</taxon>
    </lineage>
</organism>